<dbReference type="Gene3D" id="3.90.176.10">
    <property type="entry name" value="Toxin ADP-ribosyltransferase, Chain A, domain 1"/>
    <property type="match status" value="2"/>
</dbReference>
<gene>
    <name evidence="1" type="ORF">ZHD862_LOCUS25990</name>
</gene>
<protein>
    <submittedName>
        <fullName evidence="1">Uncharacterized protein</fullName>
    </submittedName>
</protein>
<organism evidence="1 2">
    <name type="scientific">Rotaria sordida</name>
    <dbReference type="NCBI Taxonomy" id="392033"/>
    <lineage>
        <taxon>Eukaryota</taxon>
        <taxon>Metazoa</taxon>
        <taxon>Spiralia</taxon>
        <taxon>Gnathifera</taxon>
        <taxon>Rotifera</taxon>
        <taxon>Eurotatoria</taxon>
        <taxon>Bdelloidea</taxon>
        <taxon>Philodinida</taxon>
        <taxon>Philodinidae</taxon>
        <taxon>Rotaria</taxon>
    </lineage>
</organism>
<sequence length="407" mass="46662">MATHNRFHRFIQVVWENEQFWSMNELETNTLLTIEEALHQAKFHIPNLNAYIDDVKKRLLDDNQYKLTSNELIALLLYIREVGEEDLHVPLNKALRSKDKEACNSWLPFLQLLYSAFKKLPAFEGCCWRAGTSEIRDQIQEGQCITWINAIYAKYIDNYSTDPNTQEILLMPGTRLQVEKIELHEKDKGITQVYLQEKSMTGKEAPMPILISSERQYEQMTSGSSSSNSSHNAAFIRSTSKNYETKHSTIPKSDDHSNMAQASSCTKTTLMNRLTDVDHENKKINPIEGNKTLEPAEPPHPSCKFTTDENKTWLECQFKNHECTMIFMPNECDTYLKNPPGSIDGDMLNRIKGSMFGLLLGDALGAHVEFRPHGYLLANPVSDLQSGGTWGLEKGQVNRFREYFIHF</sequence>
<dbReference type="Proteomes" id="UP000663864">
    <property type="component" value="Unassembled WGS sequence"/>
</dbReference>
<dbReference type="Gene3D" id="1.10.4080.10">
    <property type="entry name" value="ADP-ribosylation/Crystallin J1"/>
    <property type="match status" value="1"/>
</dbReference>
<name>A0A815AQ65_9BILA</name>
<reference evidence="1" key="1">
    <citation type="submission" date="2021-02" db="EMBL/GenBank/DDBJ databases">
        <authorList>
            <person name="Nowell W R."/>
        </authorList>
    </citation>
    <scope>NUCLEOTIDE SEQUENCE</scope>
</reference>
<dbReference type="SUPFAM" id="SSF101478">
    <property type="entry name" value="ADP-ribosylglycohydrolase"/>
    <property type="match status" value="1"/>
</dbReference>
<dbReference type="InterPro" id="IPR036705">
    <property type="entry name" value="Ribosyl_crysJ1_sf"/>
</dbReference>
<dbReference type="SUPFAM" id="SSF56399">
    <property type="entry name" value="ADP-ribosylation"/>
    <property type="match status" value="1"/>
</dbReference>
<comment type="caution">
    <text evidence="1">The sequence shown here is derived from an EMBL/GenBank/DDBJ whole genome shotgun (WGS) entry which is preliminary data.</text>
</comment>
<proteinExistence type="predicted"/>
<accession>A0A815AQ65</accession>
<dbReference type="EMBL" id="CAJNOT010001909">
    <property type="protein sequence ID" value="CAF1262749.1"/>
    <property type="molecule type" value="Genomic_DNA"/>
</dbReference>
<evidence type="ECO:0000313" key="2">
    <source>
        <dbReference type="Proteomes" id="UP000663864"/>
    </source>
</evidence>
<evidence type="ECO:0000313" key="1">
    <source>
        <dbReference type="EMBL" id="CAF1262749.1"/>
    </source>
</evidence>
<dbReference type="AlphaFoldDB" id="A0A815AQ65"/>